<evidence type="ECO:0000256" key="10">
    <source>
        <dbReference type="RuleBase" id="RU000304"/>
    </source>
</evidence>
<keyword evidence="4 11" id="KW-0808">Transferase</keyword>
<evidence type="ECO:0000256" key="3">
    <source>
        <dbReference type="ARBA" id="ARBA00022527"/>
    </source>
</evidence>
<organism evidence="14 15">
    <name type="scientific">Mitosporidium daphniae</name>
    <dbReference type="NCBI Taxonomy" id="1485682"/>
    <lineage>
        <taxon>Eukaryota</taxon>
        <taxon>Fungi</taxon>
        <taxon>Fungi incertae sedis</taxon>
        <taxon>Microsporidia</taxon>
        <taxon>Mitosporidium</taxon>
    </lineage>
</organism>
<name>A0A098VPQ7_9MICR</name>
<dbReference type="InterPro" id="IPR011009">
    <property type="entry name" value="Kinase-like_dom_sf"/>
</dbReference>
<evidence type="ECO:0000256" key="12">
    <source>
        <dbReference type="SAM" id="MobiDB-lite"/>
    </source>
</evidence>
<dbReference type="VEuPathDB" id="MicrosporidiaDB:DI09_48p140"/>
<accession>A0A098VPQ7</accession>
<evidence type="ECO:0000256" key="4">
    <source>
        <dbReference type="ARBA" id="ARBA00022679"/>
    </source>
</evidence>
<dbReference type="GO" id="GO:0004707">
    <property type="term" value="F:MAP kinase activity"/>
    <property type="evidence" value="ECO:0007669"/>
    <property type="project" value="UniProtKB-EC"/>
</dbReference>
<dbReference type="Pfam" id="PF00069">
    <property type="entry name" value="Pkinase"/>
    <property type="match status" value="2"/>
</dbReference>
<evidence type="ECO:0000256" key="7">
    <source>
        <dbReference type="ARBA" id="ARBA00022840"/>
    </source>
</evidence>
<feature type="domain" description="Protein kinase" evidence="13">
    <location>
        <begin position="72"/>
        <end position="378"/>
    </location>
</feature>
<dbReference type="InterPro" id="IPR000719">
    <property type="entry name" value="Prot_kinase_dom"/>
</dbReference>
<keyword evidence="3 10" id="KW-0723">Serine/threonine-protein kinase</keyword>
<evidence type="ECO:0000256" key="6">
    <source>
        <dbReference type="ARBA" id="ARBA00022777"/>
    </source>
</evidence>
<evidence type="ECO:0000259" key="13">
    <source>
        <dbReference type="PROSITE" id="PS50011"/>
    </source>
</evidence>
<feature type="compositionally biased region" description="Polar residues" evidence="12">
    <location>
        <begin position="28"/>
        <end position="46"/>
    </location>
</feature>
<dbReference type="GO" id="GO:0005524">
    <property type="term" value="F:ATP binding"/>
    <property type="evidence" value="ECO:0007669"/>
    <property type="project" value="UniProtKB-UniRule"/>
</dbReference>
<dbReference type="GO" id="GO:0005634">
    <property type="term" value="C:nucleus"/>
    <property type="evidence" value="ECO:0007669"/>
    <property type="project" value="UniProtKB-SubCell"/>
</dbReference>
<comment type="activity regulation">
    <text evidence="11">Activated by threonine and tyrosine phosphorylation.</text>
</comment>
<dbReference type="EMBL" id="JMKJ01000432">
    <property type="protein sequence ID" value="KGG51008.1"/>
    <property type="molecule type" value="Genomic_DNA"/>
</dbReference>
<comment type="caution">
    <text evidence="14">The sequence shown here is derived from an EMBL/GenBank/DDBJ whole genome shotgun (WGS) entry which is preliminary data.</text>
</comment>
<dbReference type="InterPro" id="IPR008271">
    <property type="entry name" value="Ser/Thr_kinase_AS"/>
</dbReference>
<dbReference type="OrthoDB" id="204883at2759"/>
<sequence length="393" mass="44199">MYSGNMRVIGGLSNSFIPTASVQSKTASDVSGDSQAASGSGTNGYANQPVREKRLSKHKEELQHEFKIDKGFSLLRYLGTGAYGIVAAFIHEKSGEKVAVKKIKKIFTNILLAKRTLRELKILKHLSGHPNIVSLKGILLPVSPCFEEIYVLQDLMEADLHQIIRSGQQMTDAHYQYFLYQILKALYYMHSCNVVHRDLKPGNILVNSNCDLKVARHPMRLIIRYVILACPADWLIIFESQETPCFLNTLPLGGTEHRRSCYHTAIMTKQVASFDIWAAGCIFGELVSGQVLFPGKHAVDQMTLILEVLGSPSEYFISRLKSKRSQQFLRSQPHCTRSSFKALFPKLSPGAIDLLDKMLCIDPLDRISVKEALHHPYLSGYFKQRDLVAIFSR</sequence>
<keyword evidence="15" id="KW-1185">Reference proteome</keyword>
<evidence type="ECO:0000256" key="1">
    <source>
        <dbReference type="ARBA" id="ARBA00004123"/>
    </source>
</evidence>
<dbReference type="Gene3D" id="3.30.200.20">
    <property type="entry name" value="Phosphorylase Kinase, domain 1"/>
    <property type="match status" value="1"/>
</dbReference>
<protein>
    <recommendedName>
        <fullName evidence="2 11">Mitogen-activated protein kinase</fullName>
        <ecNumber evidence="2 11">2.7.11.24</ecNumber>
    </recommendedName>
</protein>
<dbReference type="PROSITE" id="PS00108">
    <property type="entry name" value="PROTEIN_KINASE_ST"/>
    <property type="match status" value="1"/>
</dbReference>
<dbReference type="PANTHER" id="PTHR24055">
    <property type="entry name" value="MITOGEN-ACTIVATED PROTEIN KINASE"/>
    <property type="match status" value="1"/>
</dbReference>
<comment type="catalytic activity">
    <reaction evidence="11">
        <text>L-threonyl-[protein] + ATP = O-phospho-L-threonyl-[protein] + ADP + H(+)</text>
        <dbReference type="Rhea" id="RHEA:46608"/>
        <dbReference type="Rhea" id="RHEA-COMP:11060"/>
        <dbReference type="Rhea" id="RHEA-COMP:11605"/>
        <dbReference type="ChEBI" id="CHEBI:15378"/>
        <dbReference type="ChEBI" id="CHEBI:30013"/>
        <dbReference type="ChEBI" id="CHEBI:30616"/>
        <dbReference type="ChEBI" id="CHEBI:61977"/>
        <dbReference type="ChEBI" id="CHEBI:456216"/>
        <dbReference type="EC" id="2.7.11.24"/>
    </reaction>
</comment>
<dbReference type="AlphaFoldDB" id="A0A098VPQ7"/>
<dbReference type="SUPFAM" id="SSF56112">
    <property type="entry name" value="Protein kinase-like (PK-like)"/>
    <property type="match status" value="1"/>
</dbReference>
<evidence type="ECO:0000313" key="15">
    <source>
        <dbReference type="Proteomes" id="UP000029725"/>
    </source>
</evidence>
<evidence type="ECO:0000256" key="8">
    <source>
        <dbReference type="ARBA" id="ARBA00023242"/>
    </source>
</evidence>
<keyword evidence="7 9" id="KW-0067">ATP-binding</keyword>
<evidence type="ECO:0000256" key="11">
    <source>
        <dbReference type="RuleBase" id="RU361165"/>
    </source>
</evidence>
<keyword evidence="6 11" id="KW-0418">Kinase</keyword>
<dbReference type="RefSeq" id="XP_013237435.1">
    <property type="nucleotide sequence ID" value="XM_013381981.1"/>
</dbReference>
<dbReference type="InterPro" id="IPR050117">
    <property type="entry name" value="MAPK"/>
</dbReference>
<keyword evidence="5 9" id="KW-0547">Nucleotide-binding</keyword>
<comment type="cofactor">
    <cofactor evidence="11">
        <name>Mg(2+)</name>
        <dbReference type="ChEBI" id="CHEBI:18420"/>
    </cofactor>
</comment>
<dbReference type="PROSITE" id="PS00107">
    <property type="entry name" value="PROTEIN_KINASE_ATP"/>
    <property type="match status" value="1"/>
</dbReference>
<dbReference type="PROSITE" id="PS50011">
    <property type="entry name" value="PROTEIN_KINASE_DOM"/>
    <property type="match status" value="1"/>
</dbReference>
<dbReference type="GeneID" id="25260100"/>
<evidence type="ECO:0000256" key="9">
    <source>
        <dbReference type="PROSITE-ProRule" id="PRU10141"/>
    </source>
</evidence>
<evidence type="ECO:0000313" key="14">
    <source>
        <dbReference type="EMBL" id="KGG51008.1"/>
    </source>
</evidence>
<feature type="binding site" evidence="9">
    <location>
        <position position="102"/>
    </location>
    <ligand>
        <name>ATP</name>
        <dbReference type="ChEBI" id="CHEBI:30616"/>
    </ligand>
</feature>
<comment type="subcellular location">
    <subcellularLocation>
        <location evidence="1">Nucleus</location>
    </subcellularLocation>
</comment>
<gene>
    <name evidence="14" type="ORF">DI09_48p140</name>
</gene>
<dbReference type="InterPro" id="IPR017441">
    <property type="entry name" value="Protein_kinase_ATP_BS"/>
</dbReference>
<proteinExistence type="inferred from homology"/>
<dbReference type="FunFam" id="1.10.510.10:FF:000624">
    <property type="entry name" value="Mitogen-activated protein kinase"/>
    <property type="match status" value="1"/>
</dbReference>
<evidence type="ECO:0000256" key="2">
    <source>
        <dbReference type="ARBA" id="ARBA00012411"/>
    </source>
</evidence>
<dbReference type="Gene3D" id="1.10.510.10">
    <property type="entry name" value="Transferase(Phosphotransferase) domain 1"/>
    <property type="match status" value="1"/>
</dbReference>
<keyword evidence="11" id="KW-0460">Magnesium</keyword>
<feature type="region of interest" description="Disordered" evidence="12">
    <location>
        <begin position="28"/>
        <end position="49"/>
    </location>
</feature>
<evidence type="ECO:0000256" key="5">
    <source>
        <dbReference type="ARBA" id="ARBA00022741"/>
    </source>
</evidence>
<reference evidence="14 15" key="1">
    <citation type="submission" date="2014-04" db="EMBL/GenBank/DDBJ databases">
        <title>A new species of microsporidia sheds light on the evolution of extreme parasitism.</title>
        <authorList>
            <person name="Haag K.L."/>
            <person name="James T.Y."/>
            <person name="Larsson R."/>
            <person name="Schaer T.M."/>
            <person name="Refardt D."/>
            <person name="Pombert J.-F."/>
            <person name="Ebert D."/>
        </authorList>
    </citation>
    <scope>NUCLEOTIDE SEQUENCE [LARGE SCALE GENOMIC DNA]</scope>
    <source>
        <strain evidence="14 15">UGP3</strain>
        <tissue evidence="14">Spores</tissue>
    </source>
</reference>
<dbReference type="Proteomes" id="UP000029725">
    <property type="component" value="Unassembled WGS sequence"/>
</dbReference>
<dbReference type="PROSITE" id="PS01351">
    <property type="entry name" value="MAPK"/>
    <property type="match status" value="1"/>
</dbReference>
<dbReference type="SMART" id="SM00220">
    <property type="entry name" value="S_TKc"/>
    <property type="match status" value="1"/>
</dbReference>
<dbReference type="EC" id="2.7.11.24" evidence="2 11"/>
<comment type="similarity">
    <text evidence="11">Belongs to the protein kinase superfamily. Ser/Thr protein kinase family. MAP kinase subfamily.</text>
</comment>
<keyword evidence="8" id="KW-0539">Nucleus</keyword>
<dbReference type="InterPro" id="IPR003527">
    <property type="entry name" value="MAP_kinase_CS"/>
</dbReference>
<dbReference type="HOGENOM" id="CLU_000288_181_1_1"/>